<dbReference type="Proteomes" id="UP001597011">
    <property type="component" value="Unassembled WGS sequence"/>
</dbReference>
<evidence type="ECO:0000313" key="6">
    <source>
        <dbReference type="Proteomes" id="UP001597011"/>
    </source>
</evidence>
<evidence type="ECO:0000256" key="2">
    <source>
        <dbReference type="ARBA" id="ARBA00023125"/>
    </source>
</evidence>
<keyword evidence="2" id="KW-0238">DNA-binding</keyword>
<name>A0ABW3BNN5_9FLAO</name>
<dbReference type="CDD" id="cd06529">
    <property type="entry name" value="S24_LexA-like"/>
    <property type="match status" value="1"/>
</dbReference>
<protein>
    <submittedName>
        <fullName evidence="5">XRE family transcriptional regulator</fullName>
    </submittedName>
</protein>
<evidence type="ECO:0000256" key="3">
    <source>
        <dbReference type="ARBA" id="ARBA00023163"/>
    </source>
</evidence>
<dbReference type="PROSITE" id="PS50943">
    <property type="entry name" value="HTH_CROC1"/>
    <property type="match status" value="1"/>
</dbReference>
<dbReference type="Gene3D" id="2.10.109.10">
    <property type="entry name" value="Umud Fragment, subunit A"/>
    <property type="match status" value="1"/>
</dbReference>
<dbReference type="SMART" id="SM00530">
    <property type="entry name" value="HTH_XRE"/>
    <property type="match status" value="1"/>
</dbReference>
<keyword evidence="6" id="KW-1185">Reference proteome</keyword>
<evidence type="ECO:0000313" key="5">
    <source>
        <dbReference type="EMBL" id="MFD0834571.1"/>
    </source>
</evidence>
<dbReference type="InterPro" id="IPR001387">
    <property type="entry name" value="Cro/C1-type_HTH"/>
</dbReference>
<evidence type="ECO:0000259" key="4">
    <source>
        <dbReference type="PROSITE" id="PS50943"/>
    </source>
</evidence>
<dbReference type="SUPFAM" id="SSF51306">
    <property type="entry name" value="LexA/Signal peptidase"/>
    <property type="match status" value="1"/>
</dbReference>
<dbReference type="InterPro" id="IPR036286">
    <property type="entry name" value="LexA/Signal_pep-like_sf"/>
</dbReference>
<dbReference type="Gene3D" id="1.10.260.40">
    <property type="entry name" value="lambda repressor-like DNA-binding domains"/>
    <property type="match status" value="1"/>
</dbReference>
<dbReference type="EMBL" id="JBHTIB010000002">
    <property type="protein sequence ID" value="MFD0834571.1"/>
    <property type="molecule type" value="Genomic_DNA"/>
</dbReference>
<dbReference type="Pfam" id="PF01381">
    <property type="entry name" value="HTH_3"/>
    <property type="match status" value="1"/>
</dbReference>
<reference evidence="6" key="1">
    <citation type="journal article" date="2019" name="Int. J. Syst. Evol. Microbiol.">
        <title>The Global Catalogue of Microorganisms (GCM) 10K type strain sequencing project: providing services to taxonomists for standard genome sequencing and annotation.</title>
        <authorList>
            <consortium name="The Broad Institute Genomics Platform"/>
            <consortium name="The Broad Institute Genome Sequencing Center for Infectious Disease"/>
            <person name="Wu L."/>
            <person name="Ma J."/>
        </authorList>
    </citation>
    <scope>NUCLEOTIDE SEQUENCE [LARGE SCALE GENOMIC DNA]</scope>
    <source>
        <strain evidence="6">CCUG 60529</strain>
    </source>
</reference>
<proteinExistence type="predicted"/>
<organism evidence="5 6">
    <name type="scientific">Mariniflexile aquimaris</name>
    <dbReference type="NCBI Taxonomy" id="881009"/>
    <lineage>
        <taxon>Bacteria</taxon>
        <taxon>Pseudomonadati</taxon>
        <taxon>Bacteroidota</taxon>
        <taxon>Flavobacteriia</taxon>
        <taxon>Flavobacteriales</taxon>
        <taxon>Flavobacteriaceae</taxon>
        <taxon>Mariniflexile</taxon>
    </lineage>
</organism>
<gene>
    <name evidence="5" type="ORF">ACFQ0I_02240</name>
</gene>
<dbReference type="Pfam" id="PF00717">
    <property type="entry name" value="Peptidase_S24"/>
    <property type="match status" value="1"/>
</dbReference>
<keyword evidence="3" id="KW-0804">Transcription</keyword>
<comment type="caution">
    <text evidence="5">The sequence shown here is derived from an EMBL/GenBank/DDBJ whole genome shotgun (WGS) entry which is preliminary data.</text>
</comment>
<dbReference type="PANTHER" id="PTHR40661">
    <property type="match status" value="1"/>
</dbReference>
<feature type="domain" description="HTH cro/C1-type" evidence="4">
    <location>
        <begin position="8"/>
        <end position="62"/>
    </location>
</feature>
<sequence length="260" mass="29964">MKHIQTNIKHLRTLKQFSQERFAEELSWTRSMVGSYEEGRSEPPIDRLIELSNYFNIPIDILVKNDLRLANDTSFIEVGNKRVLFPITVNEANEDLIEIIPVKATAGYLQGYSDPEYIEQLQKIKLPFLPTGTHRAFPISGDSMLPVKDGSFVVAKFVDDIKDVKNGRTYIVLTKEDGLVYKRVYNKIEEKNCLELHSDNKFYNPYDVNIDAIIELWEFTCCINTQEYSENELKLSSIVTMFQQLNVELKSIKGLENNGV</sequence>
<dbReference type="InterPro" id="IPR015927">
    <property type="entry name" value="Peptidase_S24_S26A/B/C"/>
</dbReference>
<dbReference type="SUPFAM" id="SSF47413">
    <property type="entry name" value="lambda repressor-like DNA-binding domains"/>
    <property type="match status" value="1"/>
</dbReference>
<dbReference type="PANTHER" id="PTHR40661:SF1">
    <property type="entry name" value="HTH CRO_C1-TYPE DOMAIN-CONTAINING PROTEIN"/>
    <property type="match status" value="1"/>
</dbReference>
<keyword evidence="1" id="KW-0805">Transcription regulation</keyword>
<dbReference type="InterPro" id="IPR039418">
    <property type="entry name" value="LexA-like"/>
</dbReference>
<accession>A0ABW3BNN5</accession>
<dbReference type="InterPro" id="IPR010982">
    <property type="entry name" value="Lambda_DNA-bd_dom_sf"/>
</dbReference>
<dbReference type="CDD" id="cd00093">
    <property type="entry name" value="HTH_XRE"/>
    <property type="match status" value="1"/>
</dbReference>
<dbReference type="RefSeq" id="WP_379938963.1">
    <property type="nucleotide sequence ID" value="NZ_JBHTIB010000002.1"/>
</dbReference>
<evidence type="ECO:0000256" key="1">
    <source>
        <dbReference type="ARBA" id="ARBA00023015"/>
    </source>
</evidence>